<dbReference type="OMA" id="KFMHDVQ"/>
<comment type="caution">
    <text evidence="1">The sequence shown here is derived from an EMBL/GenBank/DDBJ whole genome shotgun (WGS) entry which is preliminary data.</text>
</comment>
<protein>
    <recommendedName>
        <fullName evidence="3">VWFA domain-containing protein</fullName>
    </recommendedName>
</protein>
<dbReference type="EMBL" id="CAJJDM010000119">
    <property type="protein sequence ID" value="CAD8101730.1"/>
    <property type="molecule type" value="Genomic_DNA"/>
</dbReference>
<sequence>MTTPYIYWLKESAQIQEYSVVGIIDGSGSMCEAWNDLCKAWNYFVSGFKSVYCIQYDDTATLQESPQLTTQKGEGTNIELGFRELMKLIKSGNLLQNILIIFITDGIGEHDGIEQYFEEMNKEFEQLHSQGYQFKFHTLALGEEFSHSVAAELKMIIHNSGILSSQIDLIQNTKIDFTKVLQDIKDEVFYQMIRVDPQCQLTTFTGPVHRVTPNQVLFTNSNSIRVGGKQINLDKEGVTPEALDRFIRQIMTKLMEYNSIGKDVKQEAIQALQIIEKLKSRVTFKEDDDEIKKFIDQNIQKIEEFATGNLNLKEFQPLQAAKFMHDVQDLIIRDKKKMQRIKRKSVVHAQLTMHPQQPKQQVKDYYKELALKRLEQYEKQLNNQELYEDLKEFAKQNKVKTLDQIVYLTKTHDFQLKNIKEFIQTDEDTAIDMIDLFLISLD</sequence>
<organism evidence="1 2">
    <name type="scientific">Paramecium primaurelia</name>
    <dbReference type="NCBI Taxonomy" id="5886"/>
    <lineage>
        <taxon>Eukaryota</taxon>
        <taxon>Sar</taxon>
        <taxon>Alveolata</taxon>
        <taxon>Ciliophora</taxon>
        <taxon>Intramacronucleata</taxon>
        <taxon>Oligohymenophorea</taxon>
        <taxon>Peniculida</taxon>
        <taxon>Parameciidae</taxon>
        <taxon>Paramecium</taxon>
    </lineage>
</organism>
<dbReference type="Proteomes" id="UP000688137">
    <property type="component" value="Unassembled WGS sequence"/>
</dbReference>
<proteinExistence type="predicted"/>
<accession>A0A8S1PER4</accession>
<gene>
    <name evidence="1" type="ORF">PPRIM_AZ9-3.1.T1160104</name>
</gene>
<evidence type="ECO:0000313" key="2">
    <source>
        <dbReference type="Proteomes" id="UP000688137"/>
    </source>
</evidence>
<keyword evidence="2" id="KW-1185">Reference proteome</keyword>
<reference evidence="1" key="1">
    <citation type="submission" date="2021-01" db="EMBL/GenBank/DDBJ databases">
        <authorList>
            <consortium name="Genoscope - CEA"/>
            <person name="William W."/>
        </authorList>
    </citation>
    <scope>NUCLEOTIDE SEQUENCE</scope>
</reference>
<dbReference type="AlphaFoldDB" id="A0A8S1PER4"/>
<evidence type="ECO:0008006" key="3">
    <source>
        <dbReference type="Google" id="ProtNLM"/>
    </source>
</evidence>
<name>A0A8S1PER4_PARPR</name>
<evidence type="ECO:0000313" key="1">
    <source>
        <dbReference type="EMBL" id="CAD8101730.1"/>
    </source>
</evidence>